<reference evidence="6" key="2">
    <citation type="submission" date="2016-11" db="EMBL/GenBank/DDBJ databases">
        <authorList>
            <person name="Jaros S."/>
            <person name="Januszkiewicz K."/>
            <person name="Wedrychowicz H."/>
        </authorList>
    </citation>
    <scope>NUCLEOTIDE SEQUENCE [LARGE SCALE GENOMIC DNA]</scope>
    <source>
        <strain evidence="6">DSM 4029</strain>
    </source>
</reference>
<dbReference type="NCBIfam" id="NF001159">
    <property type="entry name" value="PRK00150.1-3"/>
    <property type="match status" value="1"/>
</dbReference>
<reference evidence="4 7" key="3">
    <citation type="journal article" date="2019" name="Nat. Med.">
        <title>A library of human gut bacterial isolates paired with longitudinal multiomics data enables mechanistic microbiome research.</title>
        <authorList>
            <person name="Poyet M."/>
            <person name="Groussin M."/>
            <person name="Gibbons S.M."/>
            <person name="Avila-Pacheco J."/>
            <person name="Jiang X."/>
            <person name="Kearney S.M."/>
            <person name="Perrotta A.R."/>
            <person name="Berdy B."/>
            <person name="Zhao S."/>
            <person name="Lieberman T.D."/>
            <person name="Swanson P.K."/>
            <person name="Smith M."/>
            <person name="Roesemann S."/>
            <person name="Alexander J.E."/>
            <person name="Rich S.A."/>
            <person name="Livny J."/>
            <person name="Vlamakis H."/>
            <person name="Clish C."/>
            <person name="Bullock K."/>
            <person name="Deik A."/>
            <person name="Scott J."/>
            <person name="Pierce K.A."/>
            <person name="Xavier R.J."/>
            <person name="Alm E.J."/>
        </authorList>
    </citation>
    <scope>NUCLEOTIDE SEQUENCE [LARGE SCALE GENOMIC DNA]</scope>
    <source>
        <strain evidence="4 7">BIOML-A2</strain>
    </source>
</reference>
<dbReference type="HAMAP" id="MF_00163">
    <property type="entry name" value="Pep_deformylase"/>
    <property type="match status" value="1"/>
</dbReference>
<dbReference type="EC" id="3.5.1.88" evidence="3"/>
<dbReference type="GO" id="GO:0042586">
    <property type="term" value="F:peptide deformylase activity"/>
    <property type="evidence" value="ECO:0007669"/>
    <property type="project" value="UniProtKB-UniRule"/>
</dbReference>
<feature type="active site" evidence="3">
    <location>
        <position position="131"/>
    </location>
</feature>
<comment type="catalytic activity">
    <reaction evidence="3">
        <text>N-terminal N-formyl-L-methionyl-[peptide] + H2O = N-terminal L-methionyl-[peptide] + formate</text>
        <dbReference type="Rhea" id="RHEA:24420"/>
        <dbReference type="Rhea" id="RHEA-COMP:10639"/>
        <dbReference type="Rhea" id="RHEA-COMP:10640"/>
        <dbReference type="ChEBI" id="CHEBI:15377"/>
        <dbReference type="ChEBI" id="CHEBI:15740"/>
        <dbReference type="ChEBI" id="CHEBI:49298"/>
        <dbReference type="ChEBI" id="CHEBI:64731"/>
        <dbReference type="EC" id="3.5.1.88"/>
    </reaction>
</comment>
<comment type="cofactor">
    <cofactor evidence="3">
        <name>Fe(2+)</name>
        <dbReference type="ChEBI" id="CHEBI:29033"/>
    </cofactor>
    <text evidence="3">Binds 1 Fe(2+) ion.</text>
</comment>
<proteinExistence type="inferred from homology"/>
<keyword evidence="3" id="KW-0648">Protein biosynthesis</keyword>
<dbReference type="InterPro" id="IPR036821">
    <property type="entry name" value="Peptide_deformylase_sf"/>
</dbReference>
<protein>
    <recommendedName>
        <fullName evidence="3">Peptide deformylase</fullName>
        <shortName evidence="3">PDF</shortName>
        <ecNumber evidence="3">3.5.1.88</ecNumber>
    </recommendedName>
    <alternativeName>
        <fullName evidence="3">Polypeptide deformylase</fullName>
    </alternativeName>
</protein>
<comment type="caution">
    <text evidence="5">The sequence shown here is derived from an EMBL/GenBank/DDBJ whole genome shotgun (WGS) entry which is preliminary data.</text>
</comment>
<dbReference type="GO" id="GO:0046872">
    <property type="term" value="F:metal ion binding"/>
    <property type="evidence" value="ECO:0007669"/>
    <property type="project" value="UniProtKB-KW"/>
</dbReference>
<accession>A0AAQ1RUU3</accession>
<dbReference type="Gene3D" id="3.90.45.10">
    <property type="entry name" value="Peptide deformylase"/>
    <property type="match status" value="1"/>
</dbReference>
<keyword evidence="2 3" id="KW-0408">Iron</keyword>
<dbReference type="EMBL" id="WWVX01000001">
    <property type="protein sequence ID" value="MZL68717.1"/>
    <property type="molecule type" value="Genomic_DNA"/>
</dbReference>
<dbReference type="RefSeq" id="WP_021658604.1">
    <property type="nucleotide sequence ID" value="NZ_FQVY01000001.1"/>
</dbReference>
<keyword evidence="3 4" id="KW-0378">Hydrolase</keyword>
<dbReference type="PANTHER" id="PTHR10458:SF22">
    <property type="entry name" value="PEPTIDE DEFORMYLASE"/>
    <property type="match status" value="1"/>
</dbReference>
<evidence type="ECO:0000256" key="3">
    <source>
        <dbReference type="HAMAP-Rule" id="MF_00163"/>
    </source>
</evidence>
<dbReference type="InterPro" id="IPR023635">
    <property type="entry name" value="Peptide_deformylase"/>
</dbReference>
<name>A0AAQ1RUU3_9FIRM</name>
<keyword evidence="3" id="KW-0479">Metal-binding</keyword>
<organism evidence="5 6">
    <name type="scientific">Bittarella massiliensis</name>
    <name type="common">ex Durand et al. 2017</name>
    <dbReference type="NCBI Taxonomy" id="1720313"/>
    <lineage>
        <taxon>Bacteria</taxon>
        <taxon>Bacillati</taxon>
        <taxon>Bacillota</taxon>
        <taxon>Clostridia</taxon>
        <taxon>Eubacteriales</taxon>
        <taxon>Oscillospiraceae</taxon>
        <taxon>Bittarella (ex Durand et al. 2017)</taxon>
    </lineage>
</organism>
<dbReference type="PRINTS" id="PR01576">
    <property type="entry name" value="PDEFORMYLASE"/>
</dbReference>
<feature type="binding site" evidence="3">
    <location>
        <position position="130"/>
    </location>
    <ligand>
        <name>Fe cation</name>
        <dbReference type="ChEBI" id="CHEBI:24875"/>
    </ligand>
</feature>
<dbReference type="Proteomes" id="UP000184089">
    <property type="component" value="Unassembled WGS sequence"/>
</dbReference>
<evidence type="ECO:0000313" key="4">
    <source>
        <dbReference type="EMBL" id="MZL68717.1"/>
    </source>
</evidence>
<dbReference type="PANTHER" id="PTHR10458">
    <property type="entry name" value="PEPTIDE DEFORMYLASE"/>
    <property type="match status" value="1"/>
</dbReference>
<comment type="function">
    <text evidence="3">Removes the formyl group from the N-terminal Met of newly synthesized proteins. Requires at least a dipeptide for an efficient rate of reaction. N-terminal L-methionine is a prerequisite for activity but the enzyme has broad specificity at other positions.</text>
</comment>
<evidence type="ECO:0000313" key="5">
    <source>
        <dbReference type="EMBL" id="SHF69752.1"/>
    </source>
</evidence>
<sequence length="167" mass="18788">MAMRNIVTKEQELLRKKSRPVEKFDEKLAQLVEDMIETMNEADGVGLAAPQVGLLRRVVVIDVGEGPMELINPEILSREGEEEAVEGCLSFPGEFGFVTRPYKVKVRYQDRTGQVLEKEGEDLFARCVCHELDHLDGVLFVDKASQILTKEELAELIAQQEGEEGEQ</sequence>
<dbReference type="EMBL" id="FQVY01000001">
    <property type="protein sequence ID" value="SHF69752.1"/>
    <property type="molecule type" value="Genomic_DNA"/>
</dbReference>
<evidence type="ECO:0000313" key="7">
    <source>
        <dbReference type="Proteomes" id="UP000474718"/>
    </source>
</evidence>
<evidence type="ECO:0000313" key="6">
    <source>
        <dbReference type="Proteomes" id="UP000184089"/>
    </source>
</evidence>
<dbReference type="NCBIfam" id="TIGR00079">
    <property type="entry name" value="pept_deformyl"/>
    <property type="match status" value="1"/>
</dbReference>
<dbReference type="PIRSF" id="PIRSF004749">
    <property type="entry name" value="Pep_def"/>
    <property type="match status" value="1"/>
</dbReference>
<reference evidence="5" key="1">
    <citation type="submission" date="2016-11" db="EMBL/GenBank/DDBJ databases">
        <authorList>
            <person name="Varghese N."/>
            <person name="Submissions S."/>
        </authorList>
    </citation>
    <scope>NUCLEOTIDE SEQUENCE</scope>
    <source>
        <strain evidence="5">DSM 4029</strain>
    </source>
</reference>
<dbReference type="Proteomes" id="UP000474718">
    <property type="component" value="Unassembled WGS sequence"/>
</dbReference>
<evidence type="ECO:0000256" key="1">
    <source>
        <dbReference type="ARBA" id="ARBA00010759"/>
    </source>
</evidence>
<comment type="similarity">
    <text evidence="1 3">Belongs to the polypeptide deformylase family.</text>
</comment>
<dbReference type="SUPFAM" id="SSF56420">
    <property type="entry name" value="Peptide deformylase"/>
    <property type="match status" value="1"/>
</dbReference>
<dbReference type="AlphaFoldDB" id="A0AAQ1RUU3"/>
<dbReference type="GO" id="GO:0006412">
    <property type="term" value="P:translation"/>
    <property type="evidence" value="ECO:0007669"/>
    <property type="project" value="UniProtKB-UniRule"/>
</dbReference>
<gene>
    <name evidence="3 4" type="primary">def</name>
    <name evidence="4" type="ORF">GT747_02865</name>
    <name evidence="5" type="ORF">SAMN05444424_0375</name>
</gene>
<feature type="binding site" evidence="3">
    <location>
        <position position="88"/>
    </location>
    <ligand>
        <name>Fe cation</name>
        <dbReference type="ChEBI" id="CHEBI:24875"/>
    </ligand>
</feature>
<dbReference type="Pfam" id="PF01327">
    <property type="entry name" value="Pep_deformylase"/>
    <property type="match status" value="1"/>
</dbReference>
<keyword evidence="7" id="KW-1185">Reference proteome</keyword>
<feature type="binding site" evidence="3">
    <location>
        <position position="134"/>
    </location>
    <ligand>
        <name>Fe cation</name>
        <dbReference type="ChEBI" id="CHEBI:24875"/>
    </ligand>
</feature>
<dbReference type="CDD" id="cd00487">
    <property type="entry name" value="Pep_deformylase"/>
    <property type="match status" value="1"/>
</dbReference>
<evidence type="ECO:0000256" key="2">
    <source>
        <dbReference type="ARBA" id="ARBA00023004"/>
    </source>
</evidence>